<dbReference type="PANTHER" id="PTHR10491:SF4">
    <property type="entry name" value="METHIONINE ADENOSYLTRANSFERASE 2 SUBUNIT BETA"/>
    <property type="match status" value="1"/>
</dbReference>
<evidence type="ECO:0000259" key="4">
    <source>
        <dbReference type="Pfam" id="PF04321"/>
    </source>
</evidence>
<dbReference type="Pfam" id="PF04321">
    <property type="entry name" value="RmlD_sub_bind"/>
    <property type="match status" value="1"/>
</dbReference>
<evidence type="ECO:0000313" key="6">
    <source>
        <dbReference type="Proteomes" id="UP001500506"/>
    </source>
</evidence>
<dbReference type="Pfam" id="PF00908">
    <property type="entry name" value="dTDP_sugar_isom"/>
    <property type="match status" value="1"/>
</dbReference>
<dbReference type="Proteomes" id="UP001500506">
    <property type="component" value="Unassembled WGS sequence"/>
</dbReference>
<reference evidence="5 6" key="1">
    <citation type="journal article" date="2019" name="Int. J. Syst. Evol. Microbiol.">
        <title>The Global Catalogue of Microorganisms (GCM) 10K type strain sequencing project: providing services to taxonomists for standard genome sequencing and annotation.</title>
        <authorList>
            <consortium name="The Broad Institute Genomics Platform"/>
            <consortium name="The Broad Institute Genome Sequencing Center for Infectious Disease"/>
            <person name="Wu L."/>
            <person name="Ma J."/>
        </authorList>
    </citation>
    <scope>NUCLEOTIDE SEQUENCE [LARGE SCALE GENOMIC DNA]</scope>
    <source>
        <strain evidence="5 6">JCM 14319</strain>
    </source>
</reference>
<dbReference type="RefSeq" id="WP_232496945.1">
    <property type="nucleotide sequence ID" value="NZ_BAAANH010000001.1"/>
</dbReference>
<proteinExistence type="inferred from homology"/>
<keyword evidence="6" id="KW-1185">Reference proteome</keyword>
<comment type="caution">
    <text evidence="5">The sequence shown here is derived from an EMBL/GenBank/DDBJ whole genome shotgun (WGS) entry which is preliminary data.</text>
</comment>
<dbReference type="InterPro" id="IPR036291">
    <property type="entry name" value="NAD(P)-bd_dom_sf"/>
</dbReference>
<dbReference type="Gene3D" id="3.90.25.10">
    <property type="entry name" value="UDP-galactose 4-epimerase, domain 1"/>
    <property type="match status" value="1"/>
</dbReference>
<feature type="domain" description="RmlD-like substrate binding" evidence="4">
    <location>
        <begin position="181"/>
        <end position="465"/>
    </location>
</feature>
<evidence type="ECO:0000256" key="2">
    <source>
        <dbReference type="ARBA" id="ARBA00010944"/>
    </source>
</evidence>
<sequence length="467" mass="49689">MHPTAIPGLLIVDLPVHRDNRGWFKENWQRAKMTALGLPDFAPVQQNISFNGDVGTTRGIHAEPWDKFVSVATGRVFGAWVDLREGDSFGTSVTLEIAPDQAVFVPRGVGNAYQTLEPDTAYAYLVNAHWRPDAEYQFVNLADETVAIEWPIPLSAAELSDKDRAHPRLASVAPAPARRPVVIGGDGQLGRALRRQIPDATFLTRADLDVTDASALESLGESGSGGAEVDWSACSAIINAAAYTNVDGAETTAGRATAWQVNATAVGALAALAARLGVPFVTVSSDYVFDGTVESHVEDEAYSPLGVYGQSKAAGELAARARRQHYVVRTSWVVGDGSNFVRTMASLAERGVDPQVICDQRGRLTFADDLARGILHLLSSGAPYGVYNLSNSGSVMSWFDVARAVFELTGHDPSRVVATTAEAYAAGRGAATTAPRPRHSAFDLGRLAAAGFVPRDAGVALREYLAG</sequence>
<dbReference type="InterPro" id="IPR014710">
    <property type="entry name" value="RmlC-like_jellyroll"/>
</dbReference>
<comment type="similarity">
    <text evidence="1">Belongs to the dTDP-4-dehydrorhamnose 3,5-epimerase family.</text>
</comment>
<dbReference type="EMBL" id="BAAANH010000001">
    <property type="protein sequence ID" value="GAA1750737.1"/>
    <property type="molecule type" value="Genomic_DNA"/>
</dbReference>
<dbReference type="Gene3D" id="2.60.120.10">
    <property type="entry name" value="Jelly Rolls"/>
    <property type="match status" value="1"/>
</dbReference>
<evidence type="ECO:0000256" key="3">
    <source>
        <dbReference type="RuleBase" id="RU364082"/>
    </source>
</evidence>
<dbReference type="SUPFAM" id="SSF51182">
    <property type="entry name" value="RmlC-like cupins"/>
    <property type="match status" value="1"/>
</dbReference>
<comment type="pathway">
    <text evidence="3">Carbohydrate biosynthesis; dTDP-L-rhamnose biosynthesis.</text>
</comment>
<dbReference type="InterPro" id="IPR029903">
    <property type="entry name" value="RmlD-like-bd"/>
</dbReference>
<keyword evidence="3" id="KW-0560">Oxidoreductase</keyword>
<evidence type="ECO:0000313" key="5">
    <source>
        <dbReference type="EMBL" id="GAA1750737.1"/>
    </source>
</evidence>
<dbReference type="PANTHER" id="PTHR10491">
    <property type="entry name" value="DTDP-4-DEHYDRORHAMNOSE REDUCTASE"/>
    <property type="match status" value="1"/>
</dbReference>
<evidence type="ECO:0000256" key="1">
    <source>
        <dbReference type="ARBA" id="ARBA00010154"/>
    </source>
</evidence>
<name>A0ABN2K951_9MICO</name>
<gene>
    <name evidence="5" type="ORF">GCM10009747_05120</name>
</gene>
<dbReference type="CDD" id="cd05254">
    <property type="entry name" value="dTDP_HR_like_SDR_e"/>
    <property type="match status" value="1"/>
</dbReference>
<dbReference type="InterPro" id="IPR011051">
    <property type="entry name" value="RmlC_Cupin_sf"/>
</dbReference>
<protein>
    <recommendedName>
        <fullName evidence="3">dTDP-4-dehydrorhamnose reductase</fullName>
        <ecNumber evidence="3">1.1.1.133</ecNumber>
    </recommendedName>
</protein>
<dbReference type="InterPro" id="IPR005913">
    <property type="entry name" value="dTDP_dehydrorham_reduct"/>
</dbReference>
<dbReference type="SUPFAM" id="SSF51735">
    <property type="entry name" value="NAD(P)-binding Rossmann-fold domains"/>
    <property type="match status" value="1"/>
</dbReference>
<keyword evidence="3" id="KW-0521">NADP</keyword>
<comment type="similarity">
    <text evidence="2 3">Belongs to the dTDP-4-dehydrorhamnose reductase family.</text>
</comment>
<dbReference type="InterPro" id="IPR000888">
    <property type="entry name" value="RmlC-like"/>
</dbReference>
<dbReference type="EC" id="1.1.1.133" evidence="3"/>
<accession>A0ABN2K951</accession>
<comment type="function">
    <text evidence="3">Catalyzes the reduction of dTDP-6-deoxy-L-lyxo-4-hexulose to yield dTDP-L-rhamnose.</text>
</comment>
<dbReference type="Gene3D" id="3.40.50.720">
    <property type="entry name" value="NAD(P)-binding Rossmann-like Domain"/>
    <property type="match status" value="1"/>
</dbReference>
<organism evidence="5 6">
    <name type="scientific">Agromyces humatus</name>
    <dbReference type="NCBI Taxonomy" id="279573"/>
    <lineage>
        <taxon>Bacteria</taxon>
        <taxon>Bacillati</taxon>
        <taxon>Actinomycetota</taxon>
        <taxon>Actinomycetes</taxon>
        <taxon>Micrococcales</taxon>
        <taxon>Microbacteriaceae</taxon>
        <taxon>Agromyces</taxon>
    </lineage>
</organism>